<evidence type="ECO:0000313" key="2">
    <source>
        <dbReference type="Proteomes" id="UP001057375"/>
    </source>
</evidence>
<organism evidence="1 2">
    <name type="scientific">Aduncisulcus paluster</name>
    <dbReference type="NCBI Taxonomy" id="2918883"/>
    <lineage>
        <taxon>Eukaryota</taxon>
        <taxon>Metamonada</taxon>
        <taxon>Carpediemonas-like organisms</taxon>
        <taxon>Aduncisulcus</taxon>
    </lineage>
</organism>
<sequence>MKKVACSLADEEAMEDTSCDNVAAIDTIYETSGKDSGCGC</sequence>
<reference evidence="1" key="1">
    <citation type="submission" date="2022-03" db="EMBL/GenBank/DDBJ databases">
        <title>Draft genome sequence of Aduncisulcus paluster, a free-living microaerophilic Fornicata.</title>
        <authorList>
            <person name="Yuyama I."/>
            <person name="Kume K."/>
            <person name="Tamura T."/>
            <person name="Inagaki Y."/>
            <person name="Hashimoto T."/>
        </authorList>
    </citation>
    <scope>NUCLEOTIDE SEQUENCE</scope>
    <source>
        <strain evidence="1">NY0171</strain>
    </source>
</reference>
<comment type="caution">
    <text evidence="1">The sequence shown here is derived from an EMBL/GenBank/DDBJ whole genome shotgun (WGS) entry which is preliminary data.</text>
</comment>
<accession>A0ABQ5KJN0</accession>
<dbReference type="EMBL" id="BQXS01009689">
    <property type="protein sequence ID" value="GKT31514.1"/>
    <property type="molecule type" value="Genomic_DNA"/>
</dbReference>
<name>A0ABQ5KJN0_9EUKA</name>
<evidence type="ECO:0000313" key="1">
    <source>
        <dbReference type="EMBL" id="GKT31514.1"/>
    </source>
</evidence>
<keyword evidence="2" id="KW-1185">Reference proteome</keyword>
<gene>
    <name evidence="1" type="ORF">ADUPG1_005930</name>
</gene>
<protein>
    <submittedName>
        <fullName evidence="1">Uncharacterized protein</fullName>
    </submittedName>
</protein>
<feature type="non-terminal residue" evidence="1">
    <location>
        <position position="1"/>
    </location>
</feature>
<dbReference type="Proteomes" id="UP001057375">
    <property type="component" value="Unassembled WGS sequence"/>
</dbReference>
<proteinExistence type="predicted"/>